<dbReference type="Gene3D" id="2.60.120.10">
    <property type="entry name" value="Jelly Rolls"/>
    <property type="match status" value="1"/>
</dbReference>
<organism evidence="1 2">
    <name type="scientific">Agrilutibacter niabensis</name>
    <dbReference type="NCBI Taxonomy" id="380628"/>
    <lineage>
        <taxon>Bacteria</taxon>
        <taxon>Pseudomonadati</taxon>
        <taxon>Pseudomonadota</taxon>
        <taxon>Gammaproteobacteria</taxon>
        <taxon>Lysobacterales</taxon>
        <taxon>Lysobacteraceae</taxon>
        <taxon>Agrilutibacter</taxon>
    </lineage>
</organism>
<keyword evidence="2" id="KW-1185">Reference proteome</keyword>
<name>A0ABU1VP75_9GAMM</name>
<accession>A0ABU1VP75</accession>
<reference evidence="1 2" key="1">
    <citation type="submission" date="2023-07" db="EMBL/GenBank/DDBJ databases">
        <title>Sorghum-associated microbial communities from plants grown in Nebraska, USA.</title>
        <authorList>
            <person name="Schachtman D."/>
        </authorList>
    </citation>
    <scope>NUCLEOTIDE SEQUENCE [LARGE SCALE GENOMIC DNA]</scope>
    <source>
        <strain evidence="1 2">BE187</strain>
    </source>
</reference>
<proteinExistence type="predicted"/>
<protein>
    <recommendedName>
        <fullName evidence="3">Cupin domain-containing protein</fullName>
    </recommendedName>
</protein>
<evidence type="ECO:0000313" key="2">
    <source>
        <dbReference type="Proteomes" id="UP001267878"/>
    </source>
</evidence>
<evidence type="ECO:0008006" key="3">
    <source>
        <dbReference type="Google" id="ProtNLM"/>
    </source>
</evidence>
<dbReference type="Proteomes" id="UP001267878">
    <property type="component" value="Unassembled WGS sequence"/>
</dbReference>
<dbReference type="InterPro" id="IPR011051">
    <property type="entry name" value="RmlC_Cupin_sf"/>
</dbReference>
<dbReference type="SUPFAM" id="SSF51182">
    <property type="entry name" value="RmlC-like cupins"/>
    <property type="match status" value="1"/>
</dbReference>
<dbReference type="EMBL" id="JAVDVW010000001">
    <property type="protein sequence ID" value="MDR7099291.1"/>
    <property type="molecule type" value="Genomic_DNA"/>
</dbReference>
<sequence>MHTPKGTVHTFSNPFDTAAKALIVQSPDIGEQYFKDIA</sequence>
<gene>
    <name evidence="1" type="ORF">J2X04_001638</name>
</gene>
<dbReference type="InterPro" id="IPR014710">
    <property type="entry name" value="RmlC-like_jellyroll"/>
</dbReference>
<comment type="caution">
    <text evidence="1">The sequence shown here is derived from an EMBL/GenBank/DDBJ whole genome shotgun (WGS) entry which is preliminary data.</text>
</comment>
<evidence type="ECO:0000313" key="1">
    <source>
        <dbReference type="EMBL" id="MDR7099291.1"/>
    </source>
</evidence>